<name>A0A8H6IXK6_9PEZI</name>
<feature type="non-terminal residue" evidence="1">
    <location>
        <position position="1"/>
    </location>
</feature>
<evidence type="ECO:0000313" key="1">
    <source>
        <dbReference type="EMBL" id="KAF6802597.1"/>
    </source>
</evidence>
<gene>
    <name evidence="1" type="ORF">CPLU01_16151</name>
</gene>
<dbReference type="AlphaFoldDB" id="A0A8H6IXK6"/>
<evidence type="ECO:0000313" key="2">
    <source>
        <dbReference type="Proteomes" id="UP000654918"/>
    </source>
</evidence>
<proteinExistence type="predicted"/>
<protein>
    <submittedName>
        <fullName evidence="1">Uncharacterized protein</fullName>
    </submittedName>
</protein>
<sequence length="265" mass="29942">NWERVEDAPREVVDPAALALDTSPNNATSLLPRQSEECAARTGWEWIVCENMPESWVKKTLFGAMLIYYSPRLLFEFLTSCGRLVYGGDYVWRTRSAGQLGRRSEIETQIQAQWGAVDHIYFKVPQVASSLQSRSVDSFGVVEEYSLYNEYSFDTAAQEIHYRATGGSFTSDASTSTLASGKRSLFQRQALSRDYVLFIEIHRVSSARTIASPECIANTLKRYVDRTSERHRSSCQPLHNRGSFMSNVNIHITPGKTAHRAFDCC</sequence>
<dbReference type="Proteomes" id="UP000654918">
    <property type="component" value="Unassembled WGS sequence"/>
</dbReference>
<dbReference type="EMBL" id="WIGO01000976">
    <property type="protein sequence ID" value="KAF6802597.1"/>
    <property type="molecule type" value="Genomic_DNA"/>
</dbReference>
<reference evidence="1" key="1">
    <citation type="journal article" date="2020" name="Phytopathology">
        <title>Genome Sequence Resources of Colletotrichum truncatum, C. plurivorum, C. musicola, and C. sojae: Four Species Pathogenic to Soybean (Glycine max).</title>
        <authorList>
            <person name="Rogerio F."/>
            <person name="Boufleur T.R."/>
            <person name="Ciampi-Guillardi M."/>
            <person name="Sukno S.A."/>
            <person name="Thon M.R."/>
            <person name="Massola Junior N.S."/>
            <person name="Baroncelli R."/>
        </authorList>
    </citation>
    <scope>NUCLEOTIDE SEQUENCE</scope>
    <source>
        <strain evidence="1">LFN00145</strain>
    </source>
</reference>
<organism evidence="1 2">
    <name type="scientific">Colletotrichum plurivorum</name>
    <dbReference type="NCBI Taxonomy" id="2175906"/>
    <lineage>
        <taxon>Eukaryota</taxon>
        <taxon>Fungi</taxon>
        <taxon>Dikarya</taxon>
        <taxon>Ascomycota</taxon>
        <taxon>Pezizomycotina</taxon>
        <taxon>Sordariomycetes</taxon>
        <taxon>Hypocreomycetidae</taxon>
        <taxon>Glomerellales</taxon>
        <taxon>Glomerellaceae</taxon>
        <taxon>Colletotrichum</taxon>
        <taxon>Colletotrichum orchidearum species complex</taxon>
    </lineage>
</organism>
<keyword evidence="2" id="KW-1185">Reference proteome</keyword>
<accession>A0A8H6IXK6</accession>
<comment type="caution">
    <text evidence="1">The sequence shown here is derived from an EMBL/GenBank/DDBJ whole genome shotgun (WGS) entry which is preliminary data.</text>
</comment>